<accession>A0A9W7FRI9</accession>
<gene>
    <name evidence="3" type="ORF">TrLO_g10841</name>
</gene>
<feature type="transmembrane region" description="Helical" evidence="2">
    <location>
        <begin position="219"/>
        <end position="245"/>
    </location>
</feature>
<feature type="compositionally biased region" description="Pro residues" evidence="1">
    <location>
        <begin position="29"/>
        <end position="39"/>
    </location>
</feature>
<feature type="transmembrane region" description="Helical" evidence="2">
    <location>
        <begin position="189"/>
        <end position="207"/>
    </location>
</feature>
<keyword evidence="2" id="KW-0812">Transmembrane</keyword>
<proteinExistence type="predicted"/>
<dbReference type="OrthoDB" id="496634at2759"/>
<organism evidence="3 4">
    <name type="scientific">Triparma laevis f. longispina</name>
    <dbReference type="NCBI Taxonomy" id="1714387"/>
    <lineage>
        <taxon>Eukaryota</taxon>
        <taxon>Sar</taxon>
        <taxon>Stramenopiles</taxon>
        <taxon>Ochrophyta</taxon>
        <taxon>Bolidophyceae</taxon>
        <taxon>Parmales</taxon>
        <taxon>Triparmaceae</taxon>
        <taxon>Triparma</taxon>
    </lineage>
</organism>
<dbReference type="EMBL" id="BRXW01000259">
    <property type="protein sequence ID" value="GMI16676.1"/>
    <property type="molecule type" value="Genomic_DNA"/>
</dbReference>
<feature type="transmembrane region" description="Helical" evidence="2">
    <location>
        <begin position="70"/>
        <end position="92"/>
    </location>
</feature>
<comment type="caution">
    <text evidence="3">The sequence shown here is derived from an EMBL/GenBank/DDBJ whole genome shotgun (WGS) entry which is preliminary data.</text>
</comment>
<keyword evidence="2" id="KW-0472">Membrane</keyword>
<feature type="transmembrane region" description="Helical" evidence="2">
    <location>
        <begin position="148"/>
        <end position="169"/>
    </location>
</feature>
<feature type="compositionally biased region" description="Basic residues" evidence="1">
    <location>
        <begin position="7"/>
        <end position="17"/>
    </location>
</feature>
<protein>
    <submittedName>
        <fullName evidence="3">Uncharacterized protein</fullName>
    </submittedName>
</protein>
<evidence type="ECO:0000313" key="3">
    <source>
        <dbReference type="EMBL" id="GMI16676.1"/>
    </source>
</evidence>
<evidence type="ECO:0000313" key="4">
    <source>
        <dbReference type="Proteomes" id="UP001165122"/>
    </source>
</evidence>
<evidence type="ECO:0000256" key="2">
    <source>
        <dbReference type="SAM" id="Phobius"/>
    </source>
</evidence>
<feature type="region of interest" description="Disordered" evidence="1">
    <location>
        <begin position="1"/>
        <end position="39"/>
    </location>
</feature>
<keyword evidence="4" id="KW-1185">Reference proteome</keyword>
<dbReference type="AlphaFoldDB" id="A0A9W7FRI9"/>
<dbReference type="Proteomes" id="UP001165122">
    <property type="component" value="Unassembled WGS sequence"/>
</dbReference>
<name>A0A9W7FRI9_9STRA</name>
<sequence>MPPRVQMRNRSRSRSRTRQTLPDVKRDPTPTPYPTAPPAPPLSPRFFHLILVLLFLPPTLLPEFRDPLTFFNVLNLLICYWELLLLPCLPRIQGSYDVLKRSSHAPLSHVLTLFSHPLPLNPFSPSLHCKIWSHYSLYDPSYSDPLSFGFWIDAGNGLSTLVPTLIMIAERFGVFEDEWAKVLGFLVGASYWQMLYGTLVYFTTFFFNGRHKHHALMDIIMFVAFANGLWIFGPILGMMRCYSWVESGAF</sequence>
<evidence type="ECO:0000256" key="1">
    <source>
        <dbReference type="SAM" id="MobiDB-lite"/>
    </source>
</evidence>
<reference evidence="4" key="1">
    <citation type="journal article" date="2023" name="Commun. Biol.">
        <title>Genome analysis of Parmales, the sister group of diatoms, reveals the evolutionary specialization of diatoms from phago-mixotrophs to photoautotrophs.</title>
        <authorList>
            <person name="Ban H."/>
            <person name="Sato S."/>
            <person name="Yoshikawa S."/>
            <person name="Yamada K."/>
            <person name="Nakamura Y."/>
            <person name="Ichinomiya M."/>
            <person name="Sato N."/>
            <person name="Blanc-Mathieu R."/>
            <person name="Endo H."/>
            <person name="Kuwata A."/>
            <person name="Ogata H."/>
        </authorList>
    </citation>
    <scope>NUCLEOTIDE SEQUENCE [LARGE SCALE GENOMIC DNA]</scope>
    <source>
        <strain evidence="4">NIES 3700</strain>
    </source>
</reference>
<keyword evidence="2" id="KW-1133">Transmembrane helix</keyword>